<evidence type="ECO:0000256" key="7">
    <source>
        <dbReference type="ARBA" id="ARBA00022737"/>
    </source>
</evidence>
<evidence type="ECO:0000256" key="13">
    <source>
        <dbReference type="SAM" id="SignalP"/>
    </source>
</evidence>
<organism evidence="15 16">
    <name type="scientific">Salix dunnii</name>
    <dbReference type="NCBI Taxonomy" id="1413687"/>
    <lineage>
        <taxon>Eukaryota</taxon>
        <taxon>Viridiplantae</taxon>
        <taxon>Streptophyta</taxon>
        <taxon>Embryophyta</taxon>
        <taxon>Tracheophyta</taxon>
        <taxon>Spermatophyta</taxon>
        <taxon>Magnoliopsida</taxon>
        <taxon>eudicotyledons</taxon>
        <taxon>Gunneridae</taxon>
        <taxon>Pentapetalae</taxon>
        <taxon>rosids</taxon>
        <taxon>fabids</taxon>
        <taxon>Malpighiales</taxon>
        <taxon>Salicaceae</taxon>
        <taxon>Saliceae</taxon>
        <taxon>Salix</taxon>
    </lineage>
</organism>
<keyword evidence="3" id="KW-1003">Cell membrane</keyword>
<dbReference type="OrthoDB" id="842184at2759"/>
<feature type="transmembrane region" description="Helical" evidence="12">
    <location>
        <begin position="895"/>
        <end position="918"/>
    </location>
</feature>
<feature type="chain" id="PRO_5032448836" description="Leucine-rich repeat-containing N-terminal plant-type domain-containing protein" evidence="13">
    <location>
        <begin position="27"/>
        <end position="1029"/>
    </location>
</feature>
<evidence type="ECO:0000313" key="15">
    <source>
        <dbReference type="EMBL" id="KAF9671195.1"/>
    </source>
</evidence>
<keyword evidence="11" id="KW-0325">Glycoprotein</keyword>
<dbReference type="InterPro" id="IPR001611">
    <property type="entry name" value="Leu-rich_rpt"/>
</dbReference>
<keyword evidence="16" id="KW-1185">Reference proteome</keyword>
<dbReference type="Proteomes" id="UP000657918">
    <property type="component" value="Unassembled WGS sequence"/>
</dbReference>
<dbReference type="AlphaFoldDB" id="A0A835MMM6"/>
<dbReference type="PRINTS" id="PR00019">
    <property type="entry name" value="LEURICHRPT"/>
</dbReference>
<dbReference type="InterPro" id="IPR046956">
    <property type="entry name" value="RLP23-like"/>
</dbReference>
<evidence type="ECO:0000256" key="9">
    <source>
        <dbReference type="ARBA" id="ARBA00023136"/>
    </source>
</evidence>
<dbReference type="PANTHER" id="PTHR48063:SF103">
    <property type="entry name" value="LEUCINE-RICH RECEPTOR-LIKE KINASE FAMILY PROTEIN"/>
    <property type="match status" value="1"/>
</dbReference>
<accession>A0A835MMM6</accession>
<evidence type="ECO:0000256" key="2">
    <source>
        <dbReference type="ARBA" id="ARBA00009592"/>
    </source>
</evidence>
<keyword evidence="8 12" id="KW-1133">Transmembrane helix</keyword>
<feature type="domain" description="Leucine-rich repeat-containing N-terminal plant-type" evidence="14">
    <location>
        <begin position="37"/>
        <end position="77"/>
    </location>
</feature>
<keyword evidence="6 13" id="KW-0732">Signal</keyword>
<evidence type="ECO:0000256" key="3">
    <source>
        <dbReference type="ARBA" id="ARBA00022475"/>
    </source>
</evidence>
<evidence type="ECO:0000256" key="8">
    <source>
        <dbReference type="ARBA" id="ARBA00022989"/>
    </source>
</evidence>
<dbReference type="FunFam" id="3.80.10.10:FF:000095">
    <property type="entry name" value="LRR receptor-like serine/threonine-protein kinase GSO1"/>
    <property type="match status" value="1"/>
</dbReference>
<dbReference type="EMBL" id="JADGMS010000012">
    <property type="protein sequence ID" value="KAF9671195.1"/>
    <property type="molecule type" value="Genomic_DNA"/>
</dbReference>
<dbReference type="Pfam" id="PF08263">
    <property type="entry name" value="LRRNT_2"/>
    <property type="match status" value="1"/>
</dbReference>
<evidence type="ECO:0000256" key="12">
    <source>
        <dbReference type="SAM" id="Phobius"/>
    </source>
</evidence>
<gene>
    <name evidence="15" type="ORF">SADUNF_Sadunf12G0022200</name>
</gene>
<evidence type="ECO:0000256" key="1">
    <source>
        <dbReference type="ARBA" id="ARBA00004251"/>
    </source>
</evidence>
<keyword evidence="7" id="KW-0677">Repeat</keyword>
<dbReference type="InterPro" id="IPR003591">
    <property type="entry name" value="Leu-rich_rpt_typical-subtyp"/>
</dbReference>
<name>A0A835MMM6_9ROSI</name>
<sequence>MHKNCAPLIVLVLVLHINPLPEFTTGVTGAKFRCIERERQALLQFKEDLTDDYGVLSSWGSEEEKRDCCKWRGVGCDNITGHVTLLDLHSLPVYEHRYMPLIGKVSDSLLELQYLNYLDLSLNKFDDSMMNFIGSLTSLRYLNLSYNFFTVTIPYQLGNLSRLQSLDLSYSFDASVENLDWLSHLSSLQRLDLSGSNLSKVNDWQKVIRNLPRLKELGLNQCSLPDIIPSPLSFVNSSKFLVVLHLSNNNLSSSIYPWLYNSSNSLVDLDLSGNQLKGSIPEAFRNMSALTNLVLSGNQLEGGIPRSLGEMCSLHVLDLCHNNISEELSGLLQNLYGRTESSLEVLRLCQNQLTGSLSDIARFSSLRELDISYNRLSGCIPESIGFLSNLEHFDASFNSFQGVVSGEHFSNLSKLQNLDLSSNSLVLRFKSDWDPTFQLNTIRLSSCNLGPCFPKWLRTQRNVHFLDISCANISDKIPNWFWNLLPTLSFLNLSHNSMTGTLPDLSSANAVDGTFPGFDLSFNRFGGLLPAFPSMTSSLILSNNLFSGPISHICNIAGEILSFLDLSNNLLFGQLPNCFMNLTRLVVLNLANNSLSGKIPSSVGSLFFLQTLSLHNNKLYGELPVSLKNCSMLKFLDLGENRLSGEIPAWIGESLSSLMFLSLQSNEFIGSIPQHICQLRNVRILDLSLNNITGAIPECLNNLTAMVRRGGSETVIGNLYLIKILGSVLSGGYYINKAWVGWKGRDYEFERNLGLLRVIDFSGNNLSGEIPGEITGLLELVALNLSGNNLTGVIPQKIGQLELLESLDLSRNQFYGAIPPTMADLNFLSYLDVSYNNLSGKIPSCTQIQSFDASAFTGNPSLCGLPVTRKCPGDVDALQSPVQDNKKTVNDEFSMWFYVGMGNGFFVFFCGFPGALLLKHFLETLLFPVPGFSLPKNHGSLPAEKSSSLPMICLSEIICRGYLQLSLGSRKAVSDNINSVNGSIPQHPCELTSIQVLDLIELFSEIIPNCLENFSFRVQKGYQMMRFVV</sequence>
<dbReference type="Pfam" id="PF13855">
    <property type="entry name" value="LRR_8"/>
    <property type="match status" value="2"/>
</dbReference>
<dbReference type="SUPFAM" id="SSF52058">
    <property type="entry name" value="L domain-like"/>
    <property type="match status" value="2"/>
</dbReference>
<reference evidence="15 16" key="1">
    <citation type="submission" date="2020-10" db="EMBL/GenBank/DDBJ databases">
        <title>Plant Genome Project.</title>
        <authorList>
            <person name="Zhang R.-G."/>
        </authorList>
    </citation>
    <scope>NUCLEOTIDE SEQUENCE [LARGE SCALE GENOMIC DNA]</scope>
    <source>
        <strain evidence="15">FAFU-HL-1</strain>
        <tissue evidence="15">Leaf</tissue>
    </source>
</reference>
<comment type="subcellular location">
    <subcellularLocation>
        <location evidence="1">Cell membrane</location>
        <topology evidence="1">Single-pass type I membrane protein</topology>
    </subcellularLocation>
</comment>
<protein>
    <recommendedName>
        <fullName evidence="14">Leucine-rich repeat-containing N-terminal plant-type domain-containing protein</fullName>
    </recommendedName>
</protein>
<dbReference type="SMART" id="SM00369">
    <property type="entry name" value="LRR_TYP"/>
    <property type="match status" value="11"/>
</dbReference>
<dbReference type="Pfam" id="PF00560">
    <property type="entry name" value="LRR_1"/>
    <property type="match status" value="9"/>
</dbReference>
<keyword evidence="5 12" id="KW-0812">Transmembrane</keyword>
<keyword evidence="10" id="KW-0675">Receptor</keyword>
<keyword evidence="4" id="KW-0433">Leucine-rich repeat</keyword>
<dbReference type="GO" id="GO:0005886">
    <property type="term" value="C:plasma membrane"/>
    <property type="evidence" value="ECO:0007669"/>
    <property type="project" value="UniProtKB-SubCell"/>
</dbReference>
<comment type="caution">
    <text evidence="15">The sequence shown here is derived from an EMBL/GenBank/DDBJ whole genome shotgun (WGS) entry which is preliminary data.</text>
</comment>
<evidence type="ECO:0000313" key="16">
    <source>
        <dbReference type="Proteomes" id="UP000657918"/>
    </source>
</evidence>
<dbReference type="Gene3D" id="3.80.10.10">
    <property type="entry name" value="Ribonuclease Inhibitor"/>
    <property type="match status" value="4"/>
</dbReference>
<evidence type="ECO:0000256" key="10">
    <source>
        <dbReference type="ARBA" id="ARBA00023170"/>
    </source>
</evidence>
<dbReference type="FunFam" id="3.80.10.10:FF:000111">
    <property type="entry name" value="LRR receptor-like serine/threonine-protein kinase ERECTA"/>
    <property type="match status" value="1"/>
</dbReference>
<feature type="signal peptide" evidence="13">
    <location>
        <begin position="1"/>
        <end position="26"/>
    </location>
</feature>
<dbReference type="FunFam" id="3.80.10.10:FF:000041">
    <property type="entry name" value="LRR receptor-like serine/threonine-protein kinase ERECTA"/>
    <property type="match status" value="1"/>
</dbReference>
<evidence type="ECO:0000259" key="14">
    <source>
        <dbReference type="Pfam" id="PF08263"/>
    </source>
</evidence>
<evidence type="ECO:0000256" key="6">
    <source>
        <dbReference type="ARBA" id="ARBA00022729"/>
    </source>
</evidence>
<evidence type="ECO:0000256" key="11">
    <source>
        <dbReference type="ARBA" id="ARBA00023180"/>
    </source>
</evidence>
<keyword evidence="9 12" id="KW-0472">Membrane</keyword>
<proteinExistence type="inferred from homology"/>
<dbReference type="InterPro" id="IPR013210">
    <property type="entry name" value="LRR_N_plant-typ"/>
</dbReference>
<dbReference type="FunFam" id="3.80.10.10:FF:001347">
    <property type="entry name" value="LRR receptor-like serine/threonine-protein kinase GSO2"/>
    <property type="match status" value="1"/>
</dbReference>
<comment type="similarity">
    <text evidence="2">Belongs to the RLP family.</text>
</comment>
<dbReference type="InterPro" id="IPR032675">
    <property type="entry name" value="LRR_dom_sf"/>
</dbReference>
<evidence type="ECO:0000256" key="4">
    <source>
        <dbReference type="ARBA" id="ARBA00022614"/>
    </source>
</evidence>
<dbReference type="PANTHER" id="PTHR48063">
    <property type="entry name" value="LRR RECEPTOR-LIKE KINASE"/>
    <property type="match status" value="1"/>
</dbReference>
<evidence type="ECO:0000256" key="5">
    <source>
        <dbReference type="ARBA" id="ARBA00022692"/>
    </source>
</evidence>
<dbReference type="SUPFAM" id="SSF52047">
    <property type="entry name" value="RNI-like"/>
    <property type="match status" value="1"/>
</dbReference>